<protein>
    <submittedName>
        <fullName evidence="1">Uncharacterized protein</fullName>
    </submittedName>
</protein>
<evidence type="ECO:0000313" key="1">
    <source>
        <dbReference type="EMBL" id="GCA92542.1"/>
    </source>
</evidence>
<evidence type="ECO:0000313" key="2">
    <source>
        <dbReference type="Proteomes" id="UP000321223"/>
    </source>
</evidence>
<sequence>MDYYHHLNRALLDLAKSSGKRIAKKVSGLQDLEDWITTHGEIFVKQAIANVITNLTSSVYLRENGIYSDEYLQRMQEQWNKDHEKVLKRFPRLRI</sequence>
<name>A0A510PFJ5_MICAE</name>
<dbReference type="RefSeq" id="WP_147069422.1">
    <property type="nucleotide sequence ID" value="NZ_BHVU01000048.1"/>
</dbReference>
<dbReference type="EMBL" id="BHVU01000048">
    <property type="protein sequence ID" value="GCA92542.1"/>
    <property type="molecule type" value="Genomic_DNA"/>
</dbReference>
<reference evidence="1 2" key="1">
    <citation type="journal article" date="2019" name="Appl. Environ. Microbiol.">
        <title>Co-occurrence of broad and narrow host-range viruses infecting the toxic bloom-forming cyanobacterium Microcystis aeruginosa.</title>
        <authorList>
            <person name="Morimoto D."/>
            <person name="Tominaga K."/>
            <person name="Nishimura Y."/>
            <person name="Yoshida N."/>
            <person name="Kimura S."/>
            <person name="Sako Y."/>
            <person name="Yoshida T."/>
        </authorList>
    </citation>
    <scope>NUCLEOTIDE SEQUENCE [LARGE SCALE GENOMIC DNA]</scope>
    <source>
        <strain evidence="1 2">11-30S32</strain>
    </source>
</reference>
<proteinExistence type="predicted"/>
<dbReference type="Proteomes" id="UP000321223">
    <property type="component" value="Unassembled WGS sequence"/>
</dbReference>
<gene>
    <name evidence="1" type="ORF">MAE30S32_11940</name>
</gene>
<organism evidence="1 2">
    <name type="scientific">Microcystis aeruginosa 11-30S32</name>
    <dbReference type="NCBI Taxonomy" id="2358142"/>
    <lineage>
        <taxon>Bacteria</taxon>
        <taxon>Bacillati</taxon>
        <taxon>Cyanobacteriota</taxon>
        <taxon>Cyanophyceae</taxon>
        <taxon>Oscillatoriophycideae</taxon>
        <taxon>Chroococcales</taxon>
        <taxon>Microcystaceae</taxon>
        <taxon>Microcystis</taxon>
    </lineage>
</organism>
<accession>A0A510PFJ5</accession>
<comment type="caution">
    <text evidence="1">The sequence shown here is derived from an EMBL/GenBank/DDBJ whole genome shotgun (WGS) entry which is preliminary data.</text>
</comment>
<dbReference type="AlphaFoldDB" id="A0A510PFJ5"/>